<evidence type="ECO:0000313" key="3">
    <source>
        <dbReference type="Proteomes" id="UP000178449"/>
    </source>
</evidence>
<name>A0A1F6GGR5_9PROT</name>
<dbReference type="EMBL" id="MFNE01000001">
    <property type="protein sequence ID" value="OGG97286.1"/>
    <property type="molecule type" value="Genomic_DNA"/>
</dbReference>
<sequence>MTLFIEFFHDPLCAFCYIFSARLRSLVEEIEGLEIEHRAFALSADQNDLIRRYGSNQAGKEAILNQWKRALSLEPQAQINLESMAKASFDFPYSLPPLLALKAIENQLGASGHWDYFELLQQAHLSEARNLNDPEVLIELAMGLGAKRKLFIEDMATPDTLELVEADLELARMYQVHAVPSLVVERGEWVISGALDLSDLKARILAIQKDIQGD</sequence>
<protein>
    <recommendedName>
        <fullName evidence="1">DSBA-like thioredoxin domain-containing protein</fullName>
    </recommendedName>
</protein>
<feature type="domain" description="DSBA-like thioredoxin" evidence="1">
    <location>
        <begin position="5"/>
        <end position="204"/>
    </location>
</feature>
<dbReference type="Proteomes" id="UP000178449">
    <property type="component" value="Unassembled WGS sequence"/>
</dbReference>
<dbReference type="Pfam" id="PF01323">
    <property type="entry name" value="DSBA"/>
    <property type="match status" value="1"/>
</dbReference>
<reference evidence="2 3" key="1">
    <citation type="journal article" date="2016" name="Nat. Commun.">
        <title>Thousands of microbial genomes shed light on interconnected biogeochemical processes in an aquifer system.</title>
        <authorList>
            <person name="Anantharaman K."/>
            <person name="Brown C.T."/>
            <person name="Hug L.A."/>
            <person name="Sharon I."/>
            <person name="Castelle C.J."/>
            <person name="Probst A.J."/>
            <person name="Thomas B.C."/>
            <person name="Singh A."/>
            <person name="Wilkins M.J."/>
            <person name="Karaoz U."/>
            <person name="Brodie E.L."/>
            <person name="Williams K.H."/>
            <person name="Hubbard S.S."/>
            <person name="Banfield J.F."/>
        </authorList>
    </citation>
    <scope>NUCLEOTIDE SEQUENCE [LARGE SCALE GENOMIC DNA]</scope>
</reference>
<dbReference type="Gene3D" id="3.40.30.10">
    <property type="entry name" value="Glutaredoxin"/>
    <property type="match status" value="1"/>
</dbReference>
<evidence type="ECO:0000259" key="1">
    <source>
        <dbReference type="Pfam" id="PF01323"/>
    </source>
</evidence>
<organism evidence="2 3">
    <name type="scientific">Candidatus Lambdaproteobacteria bacterium RIFOXYD2_FULL_50_16</name>
    <dbReference type="NCBI Taxonomy" id="1817772"/>
    <lineage>
        <taxon>Bacteria</taxon>
        <taxon>Pseudomonadati</taxon>
        <taxon>Pseudomonadota</taxon>
        <taxon>Candidatus Lambdaproteobacteria</taxon>
    </lineage>
</organism>
<dbReference type="GO" id="GO:0016491">
    <property type="term" value="F:oxidoreductase activity"/>
    <property type="evidence" value="ECO:0007669"/>
    <property type="project" value="InterPro"/>
</dbReference>
<proteinExistence type="predicted"/>
<evidence type="ECO:0000313" key="2">
    <source>
        <dbReference type="EMBL" id="OGG97286.1"/>
    </source>
</evidence>
<dbReference type="InterPro" id="IPR036249">
    <property type="entry name" value="Thioredoxin-like_sf"/>
</dbReference>
<gene>
    <name evidence="2" type="ORF">A2527_10655</name>
</gene>
<comment type="caution">
    <text evidence="2">The sequence shown here is derived from an EMBL/GenBank/DDBJ whole genome shotgun (WGS) entry which is preliminary data.</text>
</comment>
<dbReference type="SUPFAM" id="SSF52833">
    <property type="entry name" value="Thioredoxin-like"/>
    <property type="match status" value="1"/>
</dbReference>
<dbReference type="InterPro" id="IPR001853">
    <property type="entry name" value="DSBA-like_thioredoxin_dom"/>
</dbReference>
<dbReference type="AlphaFoldDB" id="A0A1F6GGR5"/>
<dbReference type="PANTHER" id="PTHR13887">
    <property type="entry name" value="GLUTATHIONE S-TRANSFERASE KAPPA"/>
    <property type="match status" value="1"/>
</dbReference>
<accession>A0A1F6GGR5</accession>
<dbReference type="STRING" id="1817772.A2527_10655"/>